<dbReference type="EMBL" id="SMAD01000003">
    <property type="protein sequence ID" value="TCS88410.1"/>
    <property type="molecule type" value="Genomic_DNA"/>
</dbReference>
<dbReference type="PANTHER" id="PTHR43747:SF1">
    <property type="entry name" value="SLR1998 PROTEIN"/>
    <property type="match status" value="1"/>
</dbReference>
<comment type="caution">
    <text evidence="2">The sequence shown here is derived from an EMBL/GenBank/DDBJ whole genome shotgun (WGS) entry which is preliminary data.</text>
</comment>
<dbReference type="NCBIfam" id="NF038171">
    <property type="entry name" value="maturase_LodB"/>
    <property type="match status" value="1"/>
</dbReference>
<gene>
    <name evidence="2" type="ORF">EDD80_103274</name>
</gene>
<dbReference type="SUPFAM" id="SSF51905">
    <property type="entry name" value="FAD/NAD(P)-binding domain"/>
    <property type="match status" value="1"/>
</dbReference>
<protein>
    <submittedName>
        <fullName evidence="2">Flavin-dependent dehydrogenase</fullName>
    </submittedName>
</protein>
<organism evidence="2 3">
    <name type="scientific">Anseongella ginsenosidimutans</name>
    <dbReference type="NCBI Taxonomy" id="496056"/>
    <lineage>
        <taxon>Bacteria</taxon>
        <taxon>Pseudomonadati</taxon>
        <taxon>Bacteroidota</taxon>
        <taxon>Sphingobacteriia</taxon>
        <taxon>Sphingobacteriales</taxon>
        <taxon>Sphingobacteriaceae</taxon>
        <taxon>Anseongella</taxon>
    </lineage>
</organism>
<sequence>METDVLIVGGGPAGASAALSLLTYSDVQVTLVEQSSLDRLRPGEHVSASIFDLARYLKIDRDEFEPGSFFPTYGSVSYWGSDLPVNRDAIFTTEQASYQLDREKFDLLLVKKVAERGGRVFPRTKCLRYHQTAGEHWEIELEHVEKGKFTVNARFLVDATGRQANVCRQTAVPCKKMDSLMGAGAFLTVADPEVAGPGLVLESAPHGWWYSNILPGNVLAVVFFSDADIISRYKLNKSSGWNSFLSQTKQIKRRTAGTTCSDGHPWVRSAFTQLSDFSQRENFIAIGDAASSFDPVSSMGLGFAISSACRAAGVIQAGLSGEGRQELLTYQQDISRNFEHYLGLRRLFYQQEKRWASSDFWMRRN</sequence>
<dbReference type="Gene3D" id="3.50.50.60">
    <property type="entry name" value="FAD/NAD(P)-binding domain"/>
    <property type="match status" value="1"/>
</dbReference>
<proteinExistence type="predicted"/>
<feature type="domain" description="FAD-binding" evidence="1">
    <location>
        <begin position="2"/>
        <end position="333"/>
    </location>
</feature>
<name>A0A4R3KTX1_9SPHI</name>
<evidence type="ECO:0000259" key="1">
    <source>
        <dbReference type="Pfam" id="PF01494"/>
    </source>
</evidence>
<dbReference type="PRINTS" id="PR00420">
    <property type="entry name" value="RNGMNOXGNASE"/>
</dbReference>
<dbReference type="Pfam" id="PF01494">
    <property type="entry name" value="FAD_binding_3"/>
    <property type="match status" value="1"/>
</dbReference>
<dbReference type="AlphaFoldDB" id="A0A4R3KTX1"/>
<dbReference type="PANTHER" id="PTHR43747">
    <property type="entry name" value="FAD-BINDING PROTEIN"/>
    <property type="match status" value="1"/>
</dbReference>
<evidence type="ECO:0000313" key="2">
    <source>
        <dbReference type="EMBL" id="TCS88410.1"/>
    </source>
</evidence>
<dbReference type="Proteomes" id="UP000295807">
    <property type="component" value="Unassembled WGS sequence"/>
</dbReference>
<accession>A0A4R3KTX1</accession>
<keyword evidence="3" id="KW-1185">Reference proteome</keyword>
<dbReference type="InterPro" id="IPR002938">
    <property type="entry name" value="FAD-bd"/>
</dbReference>
<dbReference type="InterPro" id="IPR050816">
    <property type="entry name" value="Flavin-dep_Halogenase_NPB"/>
</dbReference>
<dbReference type="InterPro" id="IPR036188">
    <property type="entry name" value="FAD/NAD-bd_sf"/>
</dbReference>
<reference evidence="2 3" key="1">
    <citation type="submission" date="2019-03" db="EMBL/GenBank/DDBJ databases">
        <title>Genomic Encyclopedia of Type Strains, Phase IV (KMG-IV): sequencing the most valuable type-strain genomes for metagenomic binning, comparative biology and taxonomic classification.</title>
        <authorList>
            <person name="Goeker M."/>
        </authorList>
    </citation>
    <scope>NUCLEOTIDE SEQUENCE [LARGE SCALE GENOMIC DNA]</scope>
    <source>
        <strain evidence="2 3">DSM 21100</strain>
    </source>
</reference>
<dbReference type="GO" id="GO:0071949">
    <property type="term" value="F:FAD binding"/>
    <property type="evidence" value="ECO:0007669"/>
    <property type="project" value="InterPro"/>
</dbReference>
<dbReference type="Gene3D" id="3.30.9.100">
    <property type="match status" value="1"/>
</dbReference>
<evidence type="ECO:0000313" key="3">
    <source>
        <dbReference type="Proteomes" id="UP000295807"/>
    </source>
</evidence>